<dbReference type="RefSeq" id="WP_066134607.1">
    <property type="nucleotide sequence ID" value="NZ_FKIF01000010.1"/>
</dbReference>
<protein>
    <recommendedName>
        <fullName evidence="3">Transposase, YhgA-like</fullName>
    </recommendedName>
</protein>
<reference evidence="1 2" key="1">
    <citation type="submission" date="2016-04" db="EMBL/GenBank/DDBJ databases">
        <authorList>
            <consortium name="Pathogen Informatics"/>
        </authorList>
    </citation>
    <scope>NUCLEOTIDE SEQUENCE [LARGE SCALE GENOMIC DNA]</scope>
    <source>
        <strain evidence="1 2">H050680373</strain>
    </source>
</reference>
<dbReference type="AlphaFoldDB" id="A0A157SXZ1"/>
<dbReference type="PANTHER" id="PTHR35586:SF1">
    <property type="entry name" value="SLL1691 PROTEIN"/>
    <property type="match status" value="1"/>
</dbReference>
<accession>A0A157SXZ1</accession>
<keyword evidence="2" id="KW-1185">Reference proteome</keyword>
<dbReference type="Proteomes" id="UP000076848">
    <property type="component" value="Unassembled WGS sequence"/>
</dbReference>
<gene>
    <name evidence="1" type="ORF">SAMEA3906486_05534</name>
</gene>
<organism evidence="1 2">
    <name type="scientific">Bordetella ansorpii</name>
    <dbReference type="NCBI Taxonomy" id="288768"/>
    <lineage>
        <taxon>Bacteria</taxon>
        <taxon>Pseudomonadati</taxon>
        <taxon>Pseudomonadota</taxon>
        <taxon>Betaproteobacteria</taxon>
        <taxon>Burkholderiales</taxon>
        <taxon>Alcaligenaceae</taxon>
        <taxon>Bordetella</taxon>
    </lineage>
</organism>
<dbReference type="EMBL" id="FKIF01000010">
    <property type="protein sequence ID" value="SAI74816.1"/>
    <property type="molecule type" value="Genomic_DNA"/>
</dbReference>
<proteinExistence type="predicted"/>
<sequence>MPHRPSGKPSREDFDSPWKEALGRFLPQALAIFAPALHGRVDWTHPPAFLDKEFQGIAPGSRHRRHVDKLARLKLASGRHVALLLHVEVESRPPSAAMRRLAALRVQQYDYRIHDRYVLQPSLQRIEPPSATVYTLVIFTRGASGPDWLTAEHQALQNEQPLRYQAVYLGRWLARWPDLETLAHANPFAMIIMAQLLAHRQPLAERLSWKVGLVRKLASESYAPEESISLLRLIDWLLALPADQHASYARMLVQIEQESHMAFVMTHERVFTDEGIAIGLQRGQAARRPCCRTRSSRSSAPARTGWVTVWSKPIPGSYAP</sequence>
<evidence type="ECO:0000313" key="1">
    <source>
        <dbReference type="EMBL" id="SAI74816.1"/>
    </source>
</evidence>
<dbReference type="STRING" id="288768.SAMEA3906486_05534"/>
<name>A0A157SXZ1_9BORD</name>
<evidence type="ECO:0008006" key="3">
    <source>
        <dbReference type="Google" id="ProtNLM"/>
    </source>
</evidence>
<dbReference type="PANTHER" id="PTHR35586">
    <property type="entry name" value="SLL1691 PROTEIN"/>
    <property type="match status" value="1"/>
</dbReference>
<evidence type="ECO:0000313" key="2">
    <source>
        <dbReference type="Proteomes" id="UP000076848"/>
    </source>
</evidence>
<dbReference type="OrthoDB" id="8626097at2"/>